<dbReference type="GO" id="GO:0006355">
    <property type="term" value="P:regulation of DNA-templated transcription"/>
    <property type="evidence" value="ECO:0007669"/>
    <property type="project" value="InterPro"/>
</dbReference>
<feature type="compositionally biased region" description="Basic and acidic residues" evidence="7">
    <location>
        <begin position="1948"/>
        <end position="1958"/>
    </location>
</feature>
<evidence type="ECO:0000313" key="12">
    <source>
        <dbReference type="EnsemblPlants" id="Pp3c13_14440V3.3"/>
    </source>
</evidence>
<feature type="region of interest" description="Disordered" evidence="7">
    <location>
        <begin position="657"/>
        <end position="716"/>
    </location>
</feature>
<dbReference type="FunFam" id="3.40.50.10810:FF:000017">
    <property type="entry name" value="ATP-dependent helicase BRM"/>
    <property type="match status" value="1"/>
</dbReference>
<dbReference type="Proteomes" id="UP000006727">
    <property type="component" value="Chromosome 13"/>
</dbReference>
<feature type="compositionally biased region" description="Basic and acidic residues" evidence="7">
    <location>
        <begin position="2276"/>
        <end position="2290"/>
    </location>
</feature>
<keyword evidence="3" id="KW-0804">Transcription</keyword>
<dbReference type="GO" id="GO:0005524">
    <property type="term" value="F:ATP binding"/>
    <property type="evidence" value="ECO:0007669"/>
    <property type="project" value="InterPro"/>
</dbReference>
<dbReference type="EMBL" id="ABEU02000013">
    <property type="status" value="NOT_ANNOTATED_CDS"/>
    <property type="molecule type" value="Genomic_DNA"/>
</dbReference>
<evidence type="ECO:0000256" key="6">
    <source>
        <dbReference type="PROSITE-ProRule" id="PRU00035"/>
    </source>
</evidence>
<organism evidence="12 13">
    <name type="scientific">Physcomitrium patens</name>
    <name type="common">Spreading-leaved earth moss</name>
    <name type="synonym">Physcomitrella patens</name>
    <dbReference type="NCBI Taxonomy" id="3218"/>
    <lineage>
        <taxon>Eukaryota</taxon>
        <taxon>Viridiplantae</taxon>
        <taxon>Streptophyta</taxon>
        <taxon>Embryophyta</taxon>
        <taxon>Bryophyta</taxon>
        <taxon>Bryophytina</taxon>
        <taxon>Bryopsida</taxon>
        <taxon>Funariidae</taxon>
        <taxon>Funariales</taxon>
        <taxon>Funariaceae</taxon>
        <taxon>Physcomitrium</taxon>
    </lineage>
</organism>
<dbReference type="Pfam" id="PF00271">
    <property type="entry name" value="Helicase_C"/>
    <property type="match status" value="1"/>
</dbReference>
<evidence type="ECO:0000313" key="13">
    <source>
        <dbReference type="Proteomes" id="UP000006727"/>
    </source>
</evidence>
<feature type="compositionally biased region" description="Basic residues" evidence="7">
    <location>
        <begin position="2291"/>
        <end position="2300"/>
    </location>
</feature>
<dbReference type="InterPro" id="IPR036427">
    <property type="entry name" value="Bromodomain-like_sf"/>
</dbReference>
<evidence type="ECO:0000256" key="2">
    <source>
        <dbReference type="ARBA" id="ARBA00022801"/>
    </source>
</evidence>
<name>A0A7I4AH86_PHYPA</name>
<dbReference type="GO" id="GO:0016787">
    <property type="term" value="F:hydrolase activity"/>
    <property type="evidence" value="ECO:0007669"/>
    <property type="project" value="UniProtKB-KW"/>
</dbReference>
<keyword evidence="4 6" id="KW-0103">Bromodomain</keyword>
<dbReference type="PROSITE" id="PS51194">
    <property type="entry name" value="HELICASE_CTER"/>
    <property type="match status" value="1"/>
</dbReference>
<dbReference type="PROSITE" id="PS51666">
    <property type="entry name" value="QLQ"/>
    <property type="match status" value="1"/>
</dbReference>
<feature type="compositionally biased region" description="Basic and acidic residues" evidence="7">
    <location>
        <begin position="1558"/>
        <end position="1577"/>
    </location>
</feature>
<feature type="domain" description="Helicase ATP-binding" evidence="9">
    <location>
        <begin position="1110"/>
        <end position="1275"/>
    </location>
</feature>
<feature type="domain" description="Helicase C-terminal" evidence="10">
    <location>
        <begin position="1428"/>
        <end position="1606"/>
    </location>
</feature>
<proteinExistence type="predicted"/>
<feature type="region of interest" description="Disordered" evidence="7">
    <location>
        <begin position="350"/>
        <end position="381"/>
    </location>
</feature>
<gene>
    <name evidence="12" type="primary">LOC112290584</name>
</gene>
<dbReference type="InterPro" id="IPR014001">
    <property type="entry name" value="Helicase_ATP-bd"/>
</dbReference>
<dbReference type="Gene3D" id="1.20.920.10">
    <property type="entry name" value="Bromodomain-like"/>
    <property type="match status" value="1"/>
</dbReference>
<feature type="region of interest" description="Disordered" evidence="7">
    <location>
        <begin position="1756"/>
        <end position="1964"/>
    </location>
</feature>
<protein>
    <submittedName>
        <fullName evidence="12">Uncharacterized protein</fullName>
    </submittedName>
</protein>
<feature type="compositionally biased region" description="Basic and acidic residues" evidence="7">
    <location>
        <begin position="696"/>
        <end position="716"/>
    </location>
</feature>
<keyword evidence="3" id="KW-0805">Transcription regulation</keyword>
<dbReference type="InterPro" id="IPR000330">
    <property type="entry name" value="SNF2_N"/>
</dbReference>
<dbReference type="Gene3D" id="1.20.5.170">
    <property type="match status" value="1"/>
</dbReference>
<dbReference type="PANTHER" id="PTHR10799">
    <property type="entry name" value="SNF2/RAD54 HELICASE FAMILY"/>
    <property type="match status" value="1"/>
</dbReference>
<reference evidence="12 13" key="1">
    <citation type="journal article" date="2008" name="Science">
        <title>The Physcomitrella genome reveals evolutionary insights into the conquest of land by plants.</title>
        <authorList>
            <person name="Rensing S."/>
            <person name="Lang D."/>
            <person name="Zimmer A."/>
            <person name="Terry A."/>
            <person name="Salamov A."/>
            <person name="Shapiro H."/>
            <person name="Nishiyama T."/>
            <person name="Perroud P.-F."/>
            <person name="Lindquist E."/>
            <person name="Kamisugi Y."/>
            <person name="Tanahashi T."/>
            <person name="Sakakibara K."/>
            <person name="Fujita T."/>
            <person name="Oishi K."/>
            <person name="Shin-I T."/>
            <person name="Kuroki Y."/>
            <person name="Toyoda A."/>
            <person name="Suzuki Y."/>
            <person name="Hashimoto A."/>
            <person name="Yamaguchi K."/>
            <person name="Sugano A."/>
            <person name="Kohara Y."/>
            <person name="Fujiyama A."/>
            <person name="Anterola A."/>
            <person name="Aoki S."/>
            <person name="Ashton N."/>
            <person name="Barbazuk W.B."/>
            <person name="Barker E."/>
            <person name="Bennetzen J."/>
            <person name="Bezanilla M."/>
            <person name="Blankenship R."/>
            <person name="Cho S.H."/>
            <person name="Dutcher S."/>
            <person name="Estelle M."/>
            <person name="Fawcett J.A."/>
            <person name="Gundlach H."/>
            <person name="Hanada K."/>
            <person name="Heyl A."/>
            <person name="Hicks K.A."/>
            <person name="Hugh J."/>
            <person name="Lohr M."/>
            <person name="Mayer K."/>
            <person name="Melkozernov A."/>
            <person name="Murata T."/>
            <person name="Nelson D."/>
            <person name="Pils B."/>
            <person name="Prigge M."/>
            <person name="Reiss B."/>
            <person name="Renner T."/>
            <person name="Rombauts S."/>
            <person name="Rushton P."/>
            <person name="Sanderfoot A."/>
            <person name="Schween G."/>
            <person name="Shiu S.-H."/>
            <person name="Stueber K."/>
            <person name="Theodoulou F.L."/>
            <person name="Tu H."/>
            <person name="Van de Peer Y."/>
            <person name="Verrier P.J."/>
            <person name="Waters E."/>
            <person name="Wood A."/>
            <person name="Yang L."/>
            <person name="Cove D."/>
            <person name="Cuming A."/>
            <person name="Hasebe M."/>
            <person name="Lucas S."/>
            <person name="Mishler D.B."/>
            <person name="Reski R."/>
            <person name="Grigoriev I."/>
            <person name="Quatrano R.S."/>
            <person name="Boore J.L."/>
        </authorList>
    </citation>
    <scope>NUCLEOTIDE SEQUENCE [LARGE SCALE GENOMIC DNA]</scope>
    <source>
        <strain evidence="12 13">cv. Gransden 2004</strain>
    </source>
</reference>
<evidence type="ECO:0000256" key="5">
    <source>
        <dbReference type="ARBA" id="ARBA00023242"/>
    </source>
</evidence>
<evidence type="ECO:0000259" key="9">
    <source>
        <dbReference type="PROSITE" id="PS51192"/>
    </source>
</evidence>
<feature type="region of interest" description="Disordered" evidence="7">
    <location>
        <begin position="2361"/>
        <end position="2423"/>
    </location>
</feature>
<feature type="compositionally biased region" description="Polar residues" evidence="7">
    <location>
        <begin position="195"/>
        <end position="222"/>
    </location>
</feature>
<feature type="compositionally biased region" description="Acidic residues" evidence="7">
    <location>
        <begin position="1803"/>
        <end position="1859"/>
    </location>
</feature>
<dbReference type="SUPFAM" id="SSF52540">
    <property type="entry name" value="P-loop containing nucleoside triphosphate hydrolases"/>
    <property type="match status" value="2"/>
</dbReference>
<dbReference type="Pfam" id="PF00439">
    <property type="entry name" value="Bromodomain"/>
    <property type="match status" value="1"/>
</dbReference>
<feature type="region of interest" description="Disordered" evidence="7">
    <location>
        <begin position="1"/>
        <end position="125"/>
    </location>
</feature>
<feature type="compositionally biased region" description="Low complexity" evidence="7">
    <location>
        <begin position="603"/>
        <end position="614"/>
    </location>
</feature>
<feature type="compositionally biased region" description="Basic and acidic residues" evidence="7">
    <location>
        <begin position="1907"/>
        <end position="1921"/>
    </location>
</feature>
<feature type="region of interest" description="Disordered" evidence="7">
    <location>
        <begin position="288"/>
        <end position="338"/>
    </location>
</feature>
<dbReference type="InterPro" id="IPR038718">
    <property type="entry name" value="SNF2-like_sf"/>
</dbReference>
<feature type="compositionally biased region" description="Basic and acidic residues" evidence="7">
    <location>
        <begin position="1791"/>
        <end position="1802"/>
    </location>
</feature>
<dbReference type="RefSeq" id="XP_024392756.1">
    <property type="nucleotide sequence ID" value="XM_024536988.2"/>
</dbReference>
<dbReference type="InterPro" id="IPR014978">
    <property type="entry name" value="Gln-Leu-Gln_QLQ"/>
</dbReference>
<feature type="domain" description="QLQ" evidence="11">
    <location>
        <begin position="560"/>
        <end position="599"/>
    </location>
</feature>
<evidence type="ECO:0000256" key="1">
    <source>
        <dbReference type="ARBA" id="ARBA00004123"/>
    </source>
</evidence>
<dbReference type="CDD" id="cd04369">
    <property type="entry name" value="Bromodomain"/>
    <property type="match status" value="1"/>
</dbReference>
<keyword evidence="5" id="KW-0539">Nucleus</keyword>
<dbReference type="InterPro" id="IPR049730">
    <property type="entry name" value="SNF2/RAD54-like_C"/>
</dbReference>
<dbReference type="PROSITE" id="PS51192">
    <property type="entry name" value="HELICASE_ATP_BIND_1"/>
    <property type="match status" value="1"/>
</dbReference>
<sequence>MQTQEVEVPASSRPPTIAPDPSPSASELPVPTQLQVPRVVGGGGTSATSSQQQPQVELPGAQPVNQPSLQQHPQSQQQGSQIQGAPQQGHQQNNQLQHKLGVSNSSSSSGGGVASSASSSTAAWSQFPPPSVLLQQLQLLRDSGQANDPRFKSLVAFLQAQQAAGNSQGVGSIGGSTGGGPPGSLSPSIQLISQQDGNPRSTGDSQITSLGNSDTNRGAQAHSQAAYLQHALLSAQQKAQVNAYSQQKVSKLLQTGATRDFNSANNLNLQELTHQQLAGRQLQQLTQPGNVAGDQTSSAEKPRNQARPGSQQIPRPDATTRAYPHESLPRPNSGPVQNIQNHQQRVQNNVSTPFSGMAPPSQQIPGSSALSANTPLSPQAQSRPQFLPQYQAHVQAMQNSAGQGGMVMSQIRPTSVSGPQLTTSVDQSRVGAGGGAPILMTSSGLQLVGYPNAVPLSIFYQGMHSGSTSIPVGSAPETNPSFVLYHNPAQGGDARTQSSASLQPNTEATDRPSSGSTQPVQPTAQPQVSRPSLPLGSAEGFGIGQHSRHPPAPQQPSSFGFSKYQLTLLRNQILAFKKLRARKPGEVVIAEEIKRLINPPIRSSLHSSQSSAAARLKEQPPASHAIAVKGPELPGKVAYDPAAKDEYKTKELSAIKTSMVSKESDTREGAAKVADTPPVSNLQTIDNGDAKGASSVKHESSQVNPERGKQEGSVKTEVKETKLNKVDTSRISGPLATANSTGSKTGPPATSIPLVAQKVSPVKITPYRGPLFDFPAVSRRVDGAALLLTPQASLWGQPVSLGYKVRELVLEEGVRAIDKKRVEKLEIISDLLTTRNGKKLLQSFQIVRLRIEEKKLRLLELQHRVRDEVEEQQQEIMAMGERAYRKFVRLCERQRMDLTRQAMTLQRTTRDKHLKALMQWRKKLLESQWSSRDARVTRNRGVAKYHERMLREYSKRKDEDRNKRMEALKNNDVDAYREMLKQQQGQLNGDAGERFEVLSSFLSQTEEYLHKLGGKISAVKNHQEREEAAIAAAAAARAQGYSEEEAQQAAIRASEEAEVNGYVNRNPLDSSVNKYYSLAHAVHEKIYKQPSMLAVGVLRDYQMVGLQWMLSLYNNRLNGILADEMGLGKTVQVMALIAYLMEYKGNYGPHLIIVPNAVMVNWKSELTRWLPSVSCIYYVGHKDQRAKIFSQEVCSMKFNVLVTTYEFIMRDRSKLAKVDWKYIIIDEAQRMKDRESRLARDLDRFRCSRRLLLTGTPLQNDLHELWSLLNLLLPEVFDNSKAFHEWFSKPFQKEATLSEEDDWLETEKKVIVIHRLHQILEPFMLRRRVEDVEGSLPPKVSVVLKCRMSAYQAAIYDWVKATGTLRLDPDDEAQRIAGNSKRLARAYAPLQNKCMELRKVCNHPYLNYPPRYHSQGDMIVRTCGKLWILDRILVKLHKTGHRVLLFSTMTRLLDILEDYLQWRRLVYRRIDGMTTLEARESAIVEFNRPNSDCFIFLLSIRAAGRGLNLQTADTVIVYDPDPNPKNEEQAVARAHRIGQKREVRVLYMEAVVENTPSYEKEDELRSGGSLDQKDDEMAGKDRYVGSVESLVRNNIQQHKIDMADEVINAGRFDQRTTQEERRLTLEALLHDEERYEQTVHDVPTLQEVNRMIARTDEELELFDKMDEEWKWAGDLLPHHKIPKWMRIGSREVNAAIESTSKEAMKKGFLGTVGTQEAEDLVAYQVTKGPVAPKALEKRSKSTSRYKNYREVEIDDDFFPEKETEEFEEDERESIIDEVLTAENTDDEEEVERGVDERDHQDEDMRDAEEGEELEEEEIIEEVIEEVDDDDEEEEEEIEPDEDLEEEGELVPELSFDECEVSPAKPQRGAAMSQSKKFASLSALESRPGRAEEGDELEEGEIAASVDSDQRSESWMEGREEVEVAEGEEDYTIQPQKKRKRSRSHRRTAHVDGLGEREISNGSFNERGIPSFPFRSFTTVEQKSLQLSNFGTVEPAQSYDKADHWGGASKKRSINVLEAQAPARPRIVFKHSRGNGLQEPVAEPDLGRDNWTARSQAGLLGSYSGDKGRLPEGQQKKCKSVLSKLHGAVNKDGRQIAALFLELPKRSELPEYYKVIARPINSHSIEEKLDRMEYPSVLEFASDVHLMIDNSARYYSTSAEVQTDARRLQALFESRMSLMFPEVDFSSARVRSYAPVQPSQAPPVIGLRSIPQASVVSGPRSKINAPVVTGPRGVRRPPASVIAEPAHVETPNPRSSTRISLVRHAALSLEEAPVTKQEGKMSKKAGQEKSKDKKAKLKSKVRSSVKDKELIEDEVESDEGIMHPVDLVIHKKKRKGREHTGSRTVSSLLVINAEDTRDTTARGFNVGPSWNTRAPLPVAPRSRVPTVSPGSSRRSALQPNTKVGAVTVLKKSRTDGGKRRPSHL</sequence>
<feature type="region of interest" description="Disordered" evidence="7">
    <location>
        <begin position="602"/>
        <end position="629"/>
    </location>
</feature>
<feature type="compositionally biased region" description="Low complexity" evidence="7">
    <location>
        <begin position="517"/>
        <end position="528"/>
    </location>
</feature>
<reference evidence="12" key="3">
    <citation type="submission" date="2020-12" db="UniProtKB">
        <authorList>
            <consortium name="EnsemblPlants"/>
        </authorList>
    </citation>
    <scope>IDENTIFICATION</scope>
</reference>
<dbReference type="PROSITE" id="PS50014">
    <property type="entry name" value="BROMODOMAIN_2"/>
    <property type="match status" value="1"/>
</dbReference>
<reference evidence="12 13" key="2">
    <citation type="journal article" date="2018" name="Plant J.">
        <title>The Physcomitrella patens chromosome-scale assembly reveals moss genome structure and evolution.</title>
        <authorList>
            <person name="Lang D."/>
            <person name="Ullrich K.K."/>
            <person name="Murat F."/>
            <person name="Fuchs J."/>
            <person name="Jenkins J."/>
            <person name="Haas F.B."/>
            <person name="Piednoel M."/>
            <person name="Gundlach H."/>
            <person name="Van Bel M."/>
            <person name="Meyberg R."/>
            <person name="Vives C."/>
            <person name="Morata J."/>
            <person name="Symeonidi A."/>
            <person name="Hiss M."/>
            <person name="Muchero W."/>
            <person name="Kamisugi Y."/>
            <person name="Saleh O."/>
            <person name="Blanc G."/>
            <person name="Decker E.L."/>
            <person name="van Gessel N."/>
            <person name="Grimwood J."/>
            <person name="Hayes R.D."/>
            <person name="Graham S.W."/>
            <person name="Gunter L.E."/>
            <person name="McDaniel S.F."/>
            <person name="Hoernstein S.N.W."/>
            <person name="Larsson A."/>
            <person name="Li F.W."/>
            <person name="Perroud P.F."/>
            <person name="Phillips J."/>
            <person name="Ranjan P."/>
            <person name="Rokshar D.S."/>
            <person name="Rothfels C.J."/>
            <person name="Schneider L."/>
            <person name="Shu S."/>
            <person name="Stevenson D.W."/>
            <person name="Thummler F."/>
            <person name="Tillich M."/>
            <person name="Villarreal Aguilar J.C."/>
            <person name="Widiez T."/>
            <person name="Wong G.K."/>
            <person name="Wymore A."/>
            <person name="Zhang Y."/>
            <person name="Zimmer A.D."/>
            <person name="Quatrano R.S."/>
            <person name="Mayer K.F.X."/>
            <person name="Goodstein D."/>
            <person name="Casacuberta J.M."/>
            <person name="Vandepoele K."/>
            <person name="Reski R."/>
            <person name="Cuming A.C."/>
            <person name="Tuskan G.A."/>
            <person name="Maumus F."/>
            <person name="Salse J."/>
            <person name="Schmutz J."/>
            <person name="Rensing S.A."/>
        </authorList>
    </citation>
    <scope>NUCLEOTIDE SEQUENCE [LARGE SCALE GENOMIC DNA]</scope>
    <source>
        <strain evidence="12 13">cv. Gransden 2004</strain>
    </source>
</reference>
<dbReference type="Gene3D" id="3.40.50.300">
    <property type="entry name" value="P-loop containing nucleotide triphosphate hydrolases"/>
    <property type="match status" value="1"/>
</dbReference>
<feature type="compositionally biased region" description="Polar residues" evidence="7">
    <location>
        <begin position="495"/>
        <end position="516"/>
    </location>
</feature>
<dbReference type="PRINTS" id="PR00503">
    <property type="entry name" value="BROMODOMAIN"/>
</dbReference>
<evidence type="ECO:0000256" key="7">
    <source>
        <dbReference type="SAM" id="MobiDB-lite"/>
    </source>
</evidence>
<dbReference type="GeneID" id="112290584"/>
<feature type="region of interest" description="Disordered" evidence="7">
    <location>
        <begin position="481"/>
        <end position="559"/>
    </location>
</feature>
<feature type="domain" description="Bromo" evidence="8">
    <location>
        <begin position="2091"/>
        <end position="2161"/>
    </location>
</feature>
<dbReference type="Gene3D" id="3.40.50.10810">
    <property type="entry name" value="Tandem AAA-ATPase domain"/>
    <property type="match status" value="1"/>
</dbReference>
<dbReference type="PROSITE" id="PS00633">
    <property type="entry name" value="BROMODOMAIN_1"/>
    <property type="match status" value="1"/>
</dbReference>
<dbReference type="SMART" id="SM00297">
    <property type="entry name" value="BROMO"/>
    <property type="match status" value="1"/>
</dbReference>
<evidence type="ECO:0000256" key="4">
    <source>
        <dbReference type="ARBA" id="ARBA00023117"/>
    </source>
</evidence>
<comment type="subcellular location">
    <subcellularLocation>
        <location evidence="1">Nucleus</location>
    </subcellularLocation>
</comment>
<feature type="compositionally biased region" description="Acidic residues" evidence="7">
    <location>
        <begin position="1756"/>
        <end position="1771"/>
    </location>
</feature>
<evidence type="ECO:0000259" key="8">
    <source>
        <dbReference type="PROSITE" id="PS50014"/>
    </source>
</evidence>
<feature type="compositionally biased region" description="Low complexity" evidence="7">
    <location>
        <begin position="46"/>
        <end position="56"/>
    </location>
</feature>
<evidence type="ECO:0000256" key="3">
    <source>
        <dbReference type="ARBA" id="ARBA00023015"/>
    </source>
</evidence>
<accession>A0A7I4AH86</accession>
<dbReference type="GO" id="GO:0005634">
    <property type="term" value="C:nucleus"/>
    <property type="evidence" value="ECO:0007669"/>
    <property type="project" value="UniProtKB-SubCell"/>
</dbReference>
<dbReference type="InterPro" id="IPR001650">
    <property type="entry name" value="Helicase_C-like"/>
</dbReference>
<feature type="compositionally biased region" description="Low complexity" evidence="7">
    <location>
        <begin position="183"/>
        <end position="194"/>
    </location>
</feature>
<keyword evidence="13" id="KW-1185">Reference proteome</keyword>
<feature type="compositionally biased region" description="Gly residues" evidence="7">
    <location>
        <begin position="171"/>
        <end position="182"/>
    </location>
</feature>
<dbReference type="Pfam" id="PF00176">
    <property type="entry name" value="SNF2-rel_dom"/>
    <property type="match status" value="1"/>
</dbReference>
<dbReference type="InterPro" id="IPR001487">
    <property type="entry name" value="Bromodomain"/>
</dbReference>
<feature type="compositionally biased region" description="Low complexity" evidence="7">
    <location>
        <begin position="66"/>
        <end position="125"/>
    </location>
</feature>
<feature type="region of interest" description="Disordered" evidence="7">
    <location>
        <begin position="166"/>
        <end position="222"/>
    </location>
</feature>
<feature type="compositionally biased region" description="Polar residues" evidence="7">
    <location>
        <begin position="2387"/>
        <end position="2400"/>
    </location>
</feature>
<feature type="region of interest" description="Disordered" evidence="7">
    <location>
        <begin position="1557"/>
        <end position="1577"/>
    </location>
</feature>
<evidence type="ECO:0000259" key="11">
    <source>
        <dbReference type="PROSITE" id="PS51666"/>
    </source>
</evidence>
<dbReference type="InterPro" id="IPR018359">
    <property type="entry name" value="Bromodomain_CS"/>
</dbReference>
<feature type="compositionally biased region" description="Polar residues" evidence="7">
    <location>
        <begin position="288"/>
        <end position="299"/>
    </location>
</feature>
<dbReference type="EnsemblPlants" id="Pp3c13_14440V3.3">
    <property type="protein sequence ID" value="Pp3c13_14440V3.3"/>
    <property type="gene ID" value="Pp3c13_14440"/>
</dbReference>
<dbReference type="SMART" id="SM00487">
    <property type="entry name" value="DEXDc"/>
    <property type="match status" value="1"/>
</dbReference>
<feature type="region of interest" description="Disordered" evidence="7">
    <location>
        <begin position="2269"/>
        <end position="2300"/>
    </location>
</feature>
<dbReference type="CDD" id="cd18793">
    <property type="entry name" value="SF2_C_SNF"/>
    <property type="match status" value="1"/>
</dbReference>
<feature type="compositionally biased region" description="Basic residues" evidence="7">
    <location>
        <begin position="1935"/>
        <end position="1947"/>
    </location>
</feature>
<dbReference type="SMART" id="SM00490">
    <property type="entry name" value="HELICc"/>
    <property type="match status" value="1"/>
</dbReference>
<evidence type="ECO:0000259" key="10">
    <source>
        <dbReference type="PROSITE" id="PS51194"/>
    </source>
</evidence>
<dbReference type="SUPFAM" id="SSF47370">
    <property type="entry name" value="Bromodomain"/>
    <property type="match status" value="1"/>
</dbReference>
<dbReference type="InterPro" id="IPR027417">
    <property type="entry name" value="P-loop_NTPase"/>
</dbReference>
<dbReference type="Gramene" id="Pp3c13_14440V3.3">
    <property type="protein sequence ID" value="Pp3c13_14440V3.3"/>
    <property type="gene ID" value="Pp3c13_14440"/>
</dbReference>
<keyword evidence="2" id="KW-0378">Hydrolase</keyword>